<reference evidence="1 2" key="1">
    <citation type="submission" date="2018-06" db="EMBL/GenBank/DDBJ databases">
        <authorList>
            <consortium name="Pathogen Informatics"/>
            <person name="Doyle S."/>
        </authorList>
    </citation>
    <scope>NUCLEOTIDE SEQUENCE [LARGE SCALE GENOMIC DNA]</scope>
    <source>
        <strain evidence="1 2">NCTC13160</strain>
    </source>
</reference>
<dbReference type="Proteomes" id="UP000254573">
    <property type="component" value="Unassembled WGS sequence"/>
</dbReference>
<proteinExistence type="predicted"/>
<dbReference type="AlphaFoldDB" id="A0A378YYT5"/>
<evidence type="ECO:0000313" key="2">
    <source>
        <dbReference type="Proteomes" id="UP000254573"/>
    </source>
</evidence>
<organism evidence="1 2">
    <name type="scientific">Pandoraea pnomenusa</name>
    <dbReference type="NCBI Taxonomy" id="93220"/>
    <lineage>
        <taxon>Bacteria</taxon>
        <taxon>Pseudomonadati</taxon>
        <taxon>Pseudomonadota</taxon>
        <taxon>Betaproteobacteria</taxon>
        <taxon>Burkholderiales</taxon>
        <taxon>Burkholderiaceae</taxon>
        <taxon>Pandoraea</taxon>
    </lineage>
</organism>
<dbReference type="KEGG" id="ppnm:LV28_25305"/>
<sequence length="65" mass="7098">MKGITPAWAALALAAVGLLVAAWMFRFEPSNANPTIVWDRWAQKMCMAAVYGDGPALRCYGDPVR</sequence>
<dbReference type="EMBL" id="UGSG01000001">
    <property type="protein sequence ID" value="SUA81963.1"/>
    <property type="molecule type" value="Genomic_DNA"/>
</dbReference>
<accession>A0A378YYT5</accession>
<evidence type="ECO:0000313" key="1">
    <source>
        <dbReference type="EMBL" id="SUA81963.1"/>
    </source>
</evidence>
<gene>
    <name evidence="1" type="ORF">NCTC13160_04837</name>
</gene>
<protein>
    <submittedName>
        <fullName evidence="1">Uncharacterized protein</fullName>
    </submittedName>
</protein>
<name>A0A378YYT5_9BURK</name>